<dbReference type="GO" id="GO:0033617">
    <property type="term" value="P:mitochondrial respiratory chain complex IV assembly"/>
    <property type="evidence" value="ECO:0007669"/>
    <property type="project" value="TreeGrafter"/>
</dbReference>
<dbReference type="GO" id="GO:0005634">
    <property type="term" value="C:nucleus"/>
    <property type="evidence" value="ECO:0007669"/>
    <property type="project" value="UniProtKB-SubCell"/>
</dbReference>
<dbReference type="FunFam" id="1.10.10.140:FF:000003">
    <property type="entry name" value="Cytochrome c oxidase assembly factor 6"/>
    <property type="match status" value="1"/>
</dbReference>
<keyword evidence="6" id="KW-0496">Mitochondrion</keyword>
<organism evidence="10 11">
    <name type="scientific">Hanseniaspora valbyensis NRRL Y-1626</name>
    <dbReference type="NCBI Taxonomy" id="766949"/>
    <lineage>
        <taxon>Eukaryota</taxon>
        <taxon>Fungi</taxon>
        <taxon>Dikarya</taxon>
        <taxon>Ascomycota</taxon>
        <taxon>Saccharomycotina</taxon>
        <taxon>Saccharomycetes</taxon>
        <taxon>Saccharomycodales</taxon>
        <taxon>Saccharomycodaceae</taxon>
        <taxon>Hanseniaspora</taxon>
    </lineage>
</organism>
<dbReference type="PANTHER" id="PTHR47677:SF1">
    <property type="entry name" value="CYTOCHROME C OXIDASE ASSEMBLY FACTOR 6"/>
    <property type="match status" value="1"/>
</dbReference>
<comment type="similarity">
    <text evidence="4">Belongs to the cytochrome c oxidase subunit 6B family.</text>
</comment>
<dbReference type="PANTHER" id="PTHR47677">
    <property type="entry name" value="CYTOCHROME C OXIDASE ASSEMBLY FACTOR 6"/>
    <property type="match status" value="1"/>
</dbReference>
<evidence type="ECO:0000256" key="6">
    <source>
        <dbReference type="ARBA" id="ARBA00023128"/>
    </source>
</evidence>
<name>A0A1B7TBA0_9ASCO</name>
<evidence type="ECO:0000256" key="3">
    <source>
        <dbReference type="ARBA" id="ARBA00004569"/>
    </source>
</evidence>
<evidence type="ECO:0000313" key="10">
    <source>
        <dbReference type="EMBL" id="OBA26014.1"/>
    </source>
</evidence>
<comment type="subcellular location">
    <subcellularLocation>
        <location evidence="2">Cytoplasm</location>
    </subcellularLocation>
    <subcellularLocation>
        <location evidence="3">Mitochondrion intermembrane space</location>
    </subcellularLocation>
    <subcellularLocation>
        <location evidence="1">Nucleus</location>
    </subcellularLocation>
</comment>
<dbReference type="AlphaFoldDB" id="A0A1B7TBA0"/>
<dbReference type="InterPro" id="IPR036549">
    <property type="entry name" value="CX6/COA6-like_sf"/>
</dbReference>
<accession>A0A1B7TBA0</accession>
<dbReference type="Gene3D" id="1.10.10.140">
    <property type="entry name" value="Cytochrome c oxidase, subunit VIb"/>
    <property type="match status" value="1"/>
</dbReference>
<reference evidence="11" key="1">
    <citation type="journal article" date="2016" name="Proc. Natl. Acad. Sci. U.S.A.">
        <title>Comparative genomics of biotechnologically important yeasts.</title>
        <authorList>
            <person name="Riley R."/>
            <person name="Haridas S."/>
            <person name="Wolfe K.H."/>
            <person name="Lopes M.R."/>
            <person name="Hittinger C.T."/>
            <person name="Goeker M."/>
            <person name="Salamov A.A."/>
            <person name="Wisecaver J.H."/>
            <person name="Long T.M."/>
            <person name="Calvey C.H."/>
            <person name="Aerts A.L."/>
            <person name="Barry K.W."/>
            <person name="Choi C."/>
            <person name="Clum A."/>
            <person name="Coughlan A.Y."/>
            <person name="Deshpande S."/>
            <person name="Douglass A.P."/>
            <person name="Hanson S.J."/>
            <person name="Klenk H.-P."/>
            <person name="LaButti K.M."/>
            <person name="Lapidus A."/>
            <person name="Lindquist E.A."/>
            <person name="Lipzen A.M."/>
            <person name="Meier-Kolthoff J.P."/>
            <person name="Ohm R.A."/>
            <person name="Otillar R.P."/>
            <person name="Pangilinan J.L."/>
            <person name="Peng Y."/>
            <person name="Rokas A."/>
            <person name="Rosa C.A."/>
            <person name="Scheuner C."/>
            <person name="Sibirny A.A."/>
            <person name="Slot J.C."/>
            <person name="Stielow J.B."/>
            <person name="Sun H."/>
            <person name="Kurtzman C.P."/>
            <person name="Blackwell M."/>
            <person name="Grigoriev I.V."/>
            <person name="Jeffries T.W."/>
        </authorList>
    </citation>
    <scope>NUCLEOTIDE SEQUENCE [LARGE SCALE GENOMIC DNA]</scope>
    <source>
        <strain evidence="11">NRRL Y-1626</strain>
    </source>
</reference>
<evidence type="ECO:0000256" key="4">
    <source>
        <dbReference type="ARBA" id="ARBA00006425"/>
    </source>
</evidence>
<gene>
    <name evidence="10" type="ORF">HANVADRAFT_33796</name>
</gene>
<keyword evidence="11" id="KW-1185">Reference proteome</keyword>
<dbReference type="GO" id="GO:0005758">
    <property type="term" value="C:mitochondrial intermembrane space"/>
    <property type="evidence" value="ECO:0007669"/>
    <property type="project" value="UniProtKB-SubCell"/>
</dbReference>
<evidence type="ECO:0008006" key="12">
    <source>
        <dbReference type="Google" id="ProtNLM"/>
    </source>
</evidence>
<dbReference type="OrthoDB" id="5545577at2759"/>
<comment type="caution">
    <text evidence="10">The sequence shown here is derived from an EMBL/GenBank/DDBJ whole genome shotgun (WGS) entry which is preliminary data.</text>
</comment>
<feature type="region of interest" description="Disordered" evidence="9">
    <location>
        <begin position="1"/>
        <end position="24"/>
    </location>
</feature>
<evidence type="ECO:0000256" key="1">
    <source>
        <dbReference type="ARBA" id="ARBA00004123"/>
    </source>
</evidence>
<dbReference type="Pfam" id="PF02297">
    <property type="entry name" value="COX6B"/>
    <property type="match status" value="1"/>
</dbReference>
<keyword evidence="8" id="KW-0539">Nucleus</keyword>
<evidence type="ECO:0000256" key="8">
    <source>
        <dbReference type="ARBA" id="ARBA00023242"/>
    </source>
</evidence>
<dbReference type="InterPro" id="IPR048280">
    <property type="entry name" value="COX6B-like"/>
</dbReference>
<dbReference type="EMBL" id="LXPE01000027">
    <property type="protein sequence ID" value="OBA26014.1"/>
    <property type="molecule type" value="Genomic_DNA"/>
</dbReference>
<dbReference type="PROSITE" id="PS51808">
    <property type="entry name" value="CHCH"/>
    <property type="match status" value="1"/>
</dbReference>
<sequence length="102" mass="12236">MWIPFISKKKPIDNQEHAPDRQSRKQCWEKRDEFFSCLDKINILNSLDPNNSKIIKSNCSKEKSEFEQNCATSWISYFQEKRIAEYKRSLVMKESEESLKKK</sequence>
<dbReference type="Proteomes" id="UP000092321">
    <property type="component" value="Unassembled WGS sequence"/>
</dbReference>
<evidence type="ECO:0000256" key="5">
    <source>
        <dbReference type="ARBA" id="ARBA00022490"/>
    </source>
</evidence>
<evidence type="ECO:0000313" key="11">
    <source>
        <dbReference type="Proteomes" id="UP000092321"/>
    </source>
</evidence>
<dbReference type="InterPro" id="IPR048281">
    <property type="entry name" value="COA6_fun"/>
</dbReference>
<evidence type="ECO:0000256" key="2">
    <source>
        <dbReference type="ARBA" id="ARBA00004496"/>
    </source>
</evidence>
<evidence type="ECO:0000256" key="7">
    <source>
        <dbReference type="ARBA" id="ARBA00023157"/>
    </source>
</evidence>
<feature type="compositionally biased region" description="Basic and acidic residues" evidence="9">
    <location>
        <begin position="10"/>
        <end position="24"/>
    </location>
</feature>
<keyword evidence="7" id="KW-1015">Disulfide bond</keyword>
<protein>
    <recommendedName>
        <fullName evidence="12">Cytochrome c oxidase assembly factor 6</fullName>
    </recommendedName>
</protein>
<keyword evidence="5" id="KW-0963">Cytoplasm</keyword>
<evidence type="ECO:0000256" key="9">
    <source>
        <dbReference type="SAM" id="MobiDB-lite"/>
    </source>
</evidence>
<dbReference type="SUPFAM" id="SSF47694">
    <property type="entry name" value="Cytochrome c oxidase subunit h"/>
    <property type="match status" value="1"/>
</dbReference>
<proteinExistence type="inferred from homology"/>